<dbReference type="EMBL" id="JACASF010000004">
    <property type="protein sequence ID" value="KAF6480350.1"/>
    <property type="molecule type" value="Genomic_DNA"/>
</dbReference>
<evidence type="ECO:0000256" key="5">
    <source>
        <dbReference type="SAM" id="MobiDB-lite"/>
    </source>
</evidence>
<accession>A0A7J8I7V6</accession>
<dbReference type="GO" id="GO:0140662">
    <property type="term" value="F:ATP-dependent protein folding chaperone"/>
    <property type="evidence" value="ECO:0007669"/>
    <property type="project" value="InterPro"/>
</dbReference>
<dbReference type="Pfam" id="PF00012">
    <property type="entry name" value="HSP70"/>
    <property type="match status" value="2"/>
</dbReference>
<comment type="caution">
    <text evidence="6">The sequence shown here is derived from an EMBL/GenBank/DDBJ whole genome shotgun (WGS) entry which is preliminary data.</text>
</comment>
<dbReference type="InterPro" id="IPR043129">
    <property type="entry name" value="ATPase_NBD"/>
</dbReference>
<proteinExistence type="inferred from homology"/>
<dbReference type="Gene3D" id="3.30.30.30">
    <property type="match status" value="1"/>
</dbReference>
<dbReference type="PANTHER" id="PTHR45639:SF5">
    <property type="entry name" value="HEAT SHOCK 70 KDA PROTEIN 4L"/>
    <property type="match status" value="1"/>
</dbReference>
<dbReference type="FunFam" id="1.20.1270.10:FF:000002">
    <property type="entry name" value="Heat shock 70 kDa protein 4"/>
    <property type="match status" value="1"/>
</dbReference>
<dbReference type="GO" id="GO:0005524">
    <property type="term" value="F:ATP binding"/>
    <property type="evidence" value="ECO:0007669"/>
    <property type="project" value="UniProtKB-KW"/>
</dbReference>
<organism evidence="6 7">
    <name type="scientific">Molossus molossus</name>
    <name type="common">Pallas' mastiff bat</name>
    <name type="synonym">Vespertilio molossus</name>
    <dbReference type="NCBI Taxonomy" id="27622"/>
    <lineage>
        <taxon>Eukaryota</taxon>
        <taxon>Metazoa</taxon>
        <taxon>Chordata</taxon>
        <taxon>Craniata</taxon>
        <taxon>Vertebrata</taxon>
        <taxon>Euteleostomi</taxon>
        <taxon>Mammalia</taxon>
        <taxon>Eutheria</taxon>
        <taxon>Laurasiatheria</taxon>
        <taxon>Chiroptera</taxon>
        <taxon>Yangochiroptera</taxon>
        <taxon>Molossidae</taxon>
        <taxon>Molossus</taxon>
    </lineage>
</organism>
<dbReference type="InterPro" id="IPR029048">
    <property type="entry name" value="HSP70_C_sf"/>
</dbReference>
<feature type="region of interest" description="Disordered" evidence="5">
    <location>
        <begin position="91"/>
        <end position="151"/>
    </location>
</feature>
<evidence type="ECO:0000313" key="7">
    <source>
        <dbReference type="Proteomes" id="UP000550707"/>
    </source>
</evidence>
<sequence length="415" mass="47155">MSVVGIDLGFLNCYIAVARSGGIETIANEYSDRCTPACISLGSRTRAIGNAAKSQIVTNVRNTLHGFKKLHGRSFDDPIVQTERIRLPYELQKMPNGSAGVKDKMQVDQEDGHQKCHAEHTPEEEIDHTGTKTKSTPSEKQDRLNQTTKRGKVKSIDLPIQSSLCRQLGQDLLNSYIENEGKMIMQDKLEKERNDAKNAVEEYVYDFRDKLGTVYEKFITQEDLNKLSAVLGDTENWLYEEGEDQPKQIYVDKLQELKKYGQPIQMRYVEHEERPKALTDLGRKIQLVMKVIEAYRNKDERYDHLDPAEMEKVEKYISEAMNWLNSKMNAQNKLSLTQDPVVKVSEIVAKSKELDNFCNPIIYKPKPKVEIAEDNAKGNSEHNGQMDGQSGTETKSDTTKDSSQHTKSSGEMEVD</sequence>
<keyword evidence="3" id="KW-0067">ATP-binding</keyword>
<feature type="compositionally biased region" description="Basic and acidic residues" evidence="5">
    <location>
        <begin position="394"/>
        <end position="415"/>
    </location>
</feature>
<dbReference type="Gene3D" id="3.30.420.40">
    <property type="match status" value="1"/>
</dbReference>
<comment type="similarity">
    <text evidence="1">Belongs to the heat shock protein 70 family.</text>
</comment>
<dbReference type="GO" id="GO:0005829">
    <property type="term" value="C:cytosol"/>
    <property type="evidence" value="ECO:0007669"/>
    <property type="project" value="TreeGrafter"/>
</dbReference>
<dbReference type="SUPFAM" id="SSF53067">
    <property type="entry name" value="Actin-like ATPase domain"/>
    <property type="match status" value="1"/>
</dbReference>
<evidence type="ECO:0000256" key="3">
    <source>
        <dbReference type="ARBA" id="ARBA00022840"/>
    </source>
</evidence>
<dbReference type="FunFam" id="1.20.1270.10:FF:000017">
    <property type="entry name" value="Heat shock protein family A (Hsp70) member 4"/>
    <property type="match status" value="1"/>
</dbReference>
<keyword evidence="2" id="KW-0547">Nucleotide-binding</keyword>
<dbReference type="PANTHER" id="PTHR45639">
    <property type="entry name" value="HSC70CB, ISOFORM G-RELATED"/>
    <property type="match status" value="1"/>
</dbReference>
<dbReference type="AlphaFoldDB" id="A0A7J8I7V6"/>
<evidence type="ECO:0000256" key="1">
    <source>
        <dbReference type="ARBA" id="ARBA00007381"/>
    </source>
</evidence>
<keyword evidence="4 6" id="KW-0346">Stress response</keyword>
<protein>
    <submittedName>
        <fullName evidence="6">Heat shock protein family A (Hsp70) member 4 like</fullName>
    </submittedName>
</protein>
<dbReference type="Proteomes" id="UP000550707">
    <property type="component" value="Unassembled WGS sequence"/>
</dbReference>
<dbReference type="Gene3D" id="1.20.1270.10">
    <property type="match status" value="2"/>
</dbReference>
<name>A0A7J8I7V6_MOLMO</name>
<gene>
    <name evidence="6" type="ORF">HJG59_006516</name>
</gene>
<reference evidence="6 7" key="1">
    <citation type="journal article" date="2020" name="Nature">
        <title>Six reference-quality genomes reveal evolution of bat adaptations.</title>
        <authorList>
            <person name="Jebb D."/>
            <person name="Huang Z."/>
            <person name="Pippel M."/>
            <person name="Hughes G.M."/>
            <person name="Lavrichenko K."/>
            <person name="Devanna P."/>
            <person name="Winkler S."/>
            <person name="Jermiin L.S."/>
            <person name="Skirmuntt E.C."/>
            <person name="Katzourakis A."/>
            <person name="Burkitt-Gray L."/>
            <person name="Ray D.A."/>
            <person name="Sullivan K.A.M."/>
            <person name="Roscito J.G."/>
            <person name="Kirilenko B.M."/>
            <person name="Davalos L.M."/>
            <person name="Corthals A.P."/>
            <person name="Power M.L."/>
            <person name="Jones G."/>
            <person name="Ransome R.D."/>
            <person name="Dechmann D.K.N."/>
            <person name="Locatelli A.G."/>
            <person name="Puechmaille S.J."/>
            <person name="Fedrigo O."/>
            <person name="Jarvis E.D."/>
            <person name="Hiller M."/>
            <person name="Vernes S.C."/>
            <person name="Myers E.W."/>
            <person name="Teeling E.C."/>
        </authorList>
    </citation>
    <scope>NUCLEOTIDE SEQUENCE [LARGE SCALE GENOMIC DNA]</scope>
    <source>
        <strain evidence="6">MMolMol1</strain>
        <tissue evidence="6">Muscle</tissue>
    </source>
</reference>
<dbReference type="SUPFAM" id="SSF100934">
    <property type="entry name" value="Heat shock protein 70kD (HSP70), C-terminal subdomain"/>
    <property type="match status" value="2"/>
</dbReference>
<evidence type="ECO:0000313" key="6">
    <source>
        <dbReference type="EMBL" id="KAF6480350.1"/>
    </source>
</evidence>
<keyword evidence="7" id="KW-1185">Reference proteome</keyword>
<evidence type="ECO:0000256" key="4">
    <source>
        <dbReference type="ARBA" id="ARBA00023016"/>
    </source>
</evidence>
<dbReference type="GO" id="GO:0005634">
    <property type="term" value="C:nucleus"/>
    <property type="evidence" value="ECO:0007669"/>
    <property type="project" value="TreeGrafter"/>
</dbReference>
<feature type="compositionally biased region" description="Basic and acidic residues" evidence="5">
    <location>
        <begin position="101"/>
        <end position="130"/>
    </location>
</feature>
<dbReference type="FunFam" id="3.30.30.30:FF:000002">
    <property type="entry name" value="Heat shock 70 kDa protein 4"/>
    <property type="match status" value="1"/>
</dbReference>
<feature type="region of interest" description="Disordered" evidence="5">
    <location>
        <begin position="372"/>
        <end position="415"/>
    </location>
</feature>
<dbReference type="InterPro" id="IPR013126">
    <property type="entry name" value="Hsp_70_fam"/>
</dbReference>
<feature type="compositionally biased region" description="Polar residues" evidence="5">
    <location>
        <begin position="381"/>
        <end position="391"/>
    </location>
</feature>
<evidence type="ECO:0000256" key="2">
    <source>
        <dbReference type="ARBA" id="ARBA00022741"/>
    </source>
</evidence>
<dbReference type="FunFam" id="3.30.420.40:FF:000171">
    <property type="entry name" value="Heat shock 70 kDa protein 4"/>
    <property type="match status" value="1"/>
</dbReference>